<evidence type="ECO:0000256" key="4">
    <source>
        <dbReference type="ARBA" id="ARBA00022982"/>
    </source>
</evidence>
<dbReference type="SUPFAM" id="SSF46626">
    <property type="entry name" value="Cytochrome c"/>
    <property type="match status" value="1"/>
</dbReference>
<keyword evidence="2 6" id="KW-0349">Heme</keyword>
<feature type="signal peptide" evidence="7">
    <location>
        <begin position="1"/>
        <end position="25"/>
    </location>
</feature>
<evidence type="ECO:0000256" key="2">
    <source>
        <dbReference type="ARBA" id="ARBA00022617"/>
    </source>
</evidence>
<dbReference type="AlphaFoldDB" id="A0AAJ1BXQ5"/>
<keyword evidence="5 6" id="KW-0408">Iron</keyword>
<dbReference type="GO" id="GO:0046872">
    <property type="term" value="F:metal ion binding"/>
    <property type="evidence" value="ECO:0007669"/>
    <property type="project" value="UniProtKB-KW"/>
</dbReference>
<dbReference type="GO" id="GO:0009055">
    <property type="term" value="F:electron transfer activity"/>
    <property type="evidence" value="ECO:0007669"/>
    <property type="project" value="InterPro"/>
</dbReference>
<proteinExistence type="predicted"/>
<comment type="caution">
    <text evidence="9">The sequence shown here is derived from an EMBL/GenBank/DDBJ whole genome shotgun (WGS) entry which is preliminary data.</text>
</comment>
<name>A0AAJ1BXQ5_9HYPH</name>
<dbReference type="RefSeq" id="WP_250915155.1">
    <property type="nucleotide sequence ID" value="NZ_JAMXLX010000005.1"/>
</dbReference>
<evidence type="ECO:0000256" key="3">
    <source>
        <dbReference type="ARBA" id="ARBA00022723"/>
    </source>
</evidence>
<dbReference type="Pfam" id="PF00034">
    <property type="entry name" value="Cytochrom_C"/>
    <property type="match status" value="1"/>
</dbReference>
<dbReference type="Gene3D" id="1.10.760.10">
    <property type="entry name" value="Cytochrome c-like domain"/>
    <property type="match status" value="1"/>
</dbReference>
<feature type="chain" id="PRO_5042529997" evidence="7">
    <location>
        <begin position="26"/>
        <end position="135"/>
    </location>
</feature>
<keyword evidence="4" id="KW-0249">Electron transport</keyword>
<evidence type="ECO:0000259" key="8">
    <source>
        <dbReference type="PROSITE" id="PS51007"/>
    </source>
</evidence>
<evidence type="ECO:0000256" key="1">
    <source>
        <dbReference type="ARBA" id="ARBA00022448"/>
    </source>
</evidence>
<evidence type="ECO:0000313" key="10">
    <source>
        <dbReference type="Proteomes" id="UP001155380"/>
    </source>
</evidence>
<evidence type="ECO:0000256" key="7">
    <source>
        <dbReference type="SAM" id="SignalP"/>
    </source>
</evidence>
<gene>
    <name evidence="9" type="ORF">NBH21_15500</name>
</gene>
<keyword evidence="7" id="KW-0732">Signal</keyword>
<feature type="domain" description="Cytochrome c" evidence="8">
    <location>
        <begin position="31"/>
        <end position="134"/>
    </location>
</feature>
<sequence length="135" mass="13944">MISRHTLISALIGTLATGLAAPVMAMEGLTGDAGAGEKVFRKCQACHAVGPGAVSKTGPLLTGVVGRPAGSIADYSYSSGMTKAAGEGLVWAPEKISEFLTNPKAFLPGTKMAFAGIRKDQERADLIAYLSTFKQ</sequence>
<dbReference type="InterPro" id="IPR002327">
    <property type="entry name" value="Cyt_c_1A/1B"/>
</dbReference>
<organism evidence="9 10">
    <name type="scientific">Ciceribacter sichuanensis</name>
    <dbReference type="NCBI Taxonomy" id="2949647"/>
    <lineage>
        <taxon>Bacteria</taxon>
        <taxon>Pseudomonadati</taxon>
        <taxon>Pseudomonadota</taxon>
        <taxon>Alphaproteobacteria</taxon>
        <taxon>Hyphomicrobiales</taxon>
        <taxon>Rhizobiaceae</taxon>
        <taxon>Ciceribacter</taxon>
    </lineage>
</organism>
<keyword evidence="1" id="KW-0813">Transport</keyword>
<protein>
    <submittedName>
        <fullName evidence="9">Cytochrome c family protein</fullName>
    </submittedName>
</protein>
<dbReference type="PROSITE" id="PS51007">
    <property type="entry name" value="CYTC"/>
    <property type="match status" value="1"/>
</dbReference>
<dbReference type="PANTHER" id="PTHR11961">
    <property type="entry name" value="CYTOCHROME C"/>
    <property type="match status" value="1"/>
</dbReference>
<dbReference type="InterPro" id="IPR036909">
    <property type="entry name" value="Cyt_c-like_dom_sf"/>
</dbReference>
<reference evidence="9" key="1">
    <citation type="submission" date="2022-06" db="EMBL/GenBank/DDBJ databases">
        <authorList>
            <person name="Sun Q."/>
        </authorList>
    </citation>
    <scope>NUCLEOTIDE SEQUENCE</scope>
    <source>
        <strain evidence="9">S101</strain>
    </source>
</reference>
<dbReference type="PRINTS" id="PR00604">
    <property type="entry name" value="CYTCHRMECIAB"/>
</dbReference>
<evidence type="ECO:0000256" key="5">
    <source>
        <dbReference type="ARBA" id="ARBA00023004"/>
    </source>
</evidence>
<accession>A0AAJ1BXQ5</accession>
<evidence type="ECO:0000256" key="6">
    <source>
        <dbReference type="PROSITE-ProRule" id="PRU00433"/>
    </source>
</evidence>
<keyword evidence="3 6" id="KW-0479">Metal-binding</keyword>
<evidence type="ECO:0000313" key="9">
    <source>
        <dbReference type="EMBL" id="MCO5958181.1"/>
    </source>
</evidence>
<dbReference type="InterPro" id="IPR009056">
    <property type="entry name" value="Cyt_c-like_dom"/>
</dbReference>
<dbReference type="Proteomes" id="UP001155380">
    <property type="component" value="Unassembled WGS sequence"/>
</dbReference>
<dbReference type="GO" id="GO:0020037">
    <property type="term" value="F:heme binding"/>
    <property type="evidence" value="ECO:0007669"/>
    <property type="project" value="InterPro"/>
</dbReference>
<dbReference type="EMBL" id="JAMXLX010000005">
    <property type="protein sequence ID" value="MCO5958181.1"/>
    <property type="molecule type" value="Genomic_DNA"/>
</dbReference>